<sequence length="94" mass="10148">MSLSAVIINWTATEISLGAVSLIKSFIQITLSDDKPEEMQEVPSNWPSKGEIVLSEVTASYALDQSLALQENLTITAGGKMEFAALLILENHPS</sequence>
<gene>
    <name evidence="1" type="ORF">BELL_1129g00030</name>
</gene>
<organism evidence="1 2">
    <name type="scientific">Botrytis elliptica</name>
    <dbReference type="NCBI Taxonomy" id="278938"/>
    <lineage>
        <taxon>Eukaryota</taxon>
        <taxon>Fungi</taxon>
        <taxon>Dikarya</taxon>
        <taxon>Ascomycota</taxon>
        <taxon>Pezizomycotina</taxon>
        <taxon>Leotiomycetes</taxon>
        <taxon>Helotiales</taxon>
        <taxon>Sclerotiniaceae</taxon>
        <taxon>Botrytis</taxon>
    </lineage>
</organism>
<accession>A0A4Z1IL82</accession>
<keyword evidence="2" id="KW-1185">Reference proteome</keyword>
<reference evidence="1 2" key="1">
    <citation type="submission" date="2017-12" db="EMBL/GenBank/DDBJ databases">
        <title>Comparative genomics of Botrytis spp.</title>
        <authorList>
            <person name="Valero-Jimenez C.A."/>
            <person name="Tapia P."/>
            <person name="Veloso J."/>
            <person name="Silva-Moreno E."/>
            <person name="Staats M."/>
            <person name="Valdes J.H."/>
            <person name="Van Kan J.A.L."/>
        </authorList>
    </citation>
    <scope>NUCLEOTIDE SEQUENCE [LARGE SCALE GENOMIC DNA]</scope>
    <source>
        <strain evidence="1 2">Be9601</strain>
    </source>
</reference>
<proteinExistence type="predicted"/>
<name>A0A4Z1IL82_9HELO</name>
<dbReference type="Proteomes" id="UP000297229">
    <property type="component" value="Unassembled WGS sequence"/>
</dbReference>
<dbReference type="STRING" id="278938.A0A4Z1IL82"/>
<dbReference type="EMBL" id="PQXM01001127">
    <property type="protein sequence ID" value="TGO62156.1"/>
    <property type="molecule type" value="Genomic_DNA"/>
</dbReference>
<comment type="caution">
    <text evidence="1">The sequence shown here is derived from an EMBL/GenBank/DDBJ whole genome shotgun (WGS) entry which is preliminary data.</text>
</comment>
<dbReference type="AlphaFoldDB" id="A0A4Z1IL82"/>
<protein>
    <submittedName>
        <fullName evidence="1">Uncharacterized protein</fullName>
    </submittedName>
</protein>
<evidence type="ECO:0000313" key="1">
    <source>
        <dbReference type="EMBL" id="TGO62156.1"/>
    </source>
</evidence>
<evidence type="ECO:0000313" key="2">
    <source>
        <dbReference type="Proteomes" id="UP000297229"/>
    </source>
</evidence>